<organism evidence="1 2">
    <name type="scientific">Thioclava litoralis</name>
    <dbReference type="NCBI Taxonomy" id="3076557"/>
    <lineage>
        <taxon>Bacteria</taxon>
        <taxon>Pseudomonadati</taxon>
        <taxon>Pseudomonadota</taxon>
        <taxon>Alphaproteobacteria</taxon>
        <taxon>Rhodobacterales</taxon>
        <taxon>Paracoccaceae</taxon>
        <taxon>Thioclava</taxon>
    </lineage>
</organism>
<gene>
    <name evidence="1" type="ORF">RPE78_00395</name>
</gene>
<proteinExistence type="predicted"/>
<protein>
    <submittedName>
        <fullName evidence="1">Phosphoadenosine phosphosulfate reductase</fullName>
    </submittedName>
</protein>
<reference evidence="1 2" key="1">
    <citation type="submission" date="2023-09" db="EMBL/GenBank/DDBJ databases">
        <title>Thioclava shenzhenensis sp. nov., a multidrug resistant bacteria-antagonizing species isolated from coastal seawater.</title>
        <authorList>
            <person name="Long M."/>
        </authorList>
    </citation>
    <scope>NUCLEOTIDE SEQUENCE [LARGE SCALE GENOMIC DNA]</scope>
    <source>
        <strain evidence="1 2">FTW29</strain>
    </source>
</reference>
<dbReference type="RefSeq" id="WP_406720928.1">
    <property type="nucleotide sequence ID" value="NZ_CP135443.1"/>
</dbReference>
<dbReference type="Proteomes" id="UP001623290">
    <property type="component" value="Chromosome"/>
</dbReference>
<sequence>MQDMSVNNWQTRMSALGQEFGHFEQLGPAHVALFSEDGPVLLVSFELRDDLLDTDQDGLPLGYRIAQEGGWSSLTLIAEDATWFRAPEVYAYFDRLVDDGVFEDYDRVVFYGAGSCGYAAAAFSVVAPDATVIALQPQATLDPRLAGWDDRYPEMRRISFSDRYGFAPEMLDGAKQAFVVYDPLQRLDAMHAALFHRPNVTLLPCILAGENIEAMLAGCNVLELMIARACEGKLTATEFRKLYRNCRQNIAYLHTLLRSIRPQERLYLEALICRDGARRFDAPRFRRRYNKLVELLAPKGIELEPEPV</sequence>
<dbReference type="EMBL" id="CP135443">
    <property type="protein sequence ID" value="WRY33788.1"/>
    <property type="molecule type" value="Genomic_DNA"/>
</dbReference>
<keyword evidence="2" id="KW-1185">Reference proteome</keyword>
<evidence type="ECO:0000313" key="1">
    <source>
        <dbReference type="EMBL" id="WRY33788.1"/>
    </source>
</evidence>
<evidence type="ECO:0000313" key="2">
    <source>
        <dbReference type="Proteomes" id="UP001623290"/>
    </source>
</evidence>
<accession>A0ABZ1E077</accession>
<name>A0ABZ1E077_9RHOB</name>